<name>A0A2N5CPL4_9CAUL</name>
<sequence>MFSAEDAIDRTLSETAKLITTMCEARIAHRLPAIAGQRAIGGATEALAALERARRNVLDTHEGLAFLRNEYGFETVGAGALHKPEAVEPTGALEAAA</sequence>
<dbReference type="AlphaFoldDB" id="A0A2N5CPL4"/>
<accession>A0A2N5CPL4</accession>
<protein>
    <submittedName>
        <fullName evidence="1">Uncharacterized protein</fullName>
    </submittedName>
</protein>
<evidence type="ECO:0000313" key="2">
    <source>
        <dbReference type="Proteomes" id="UP000234483"/>
    </source>
</evidence>
<gene>
    <name evidence="1" type="ORF">CFHF_18345</name>
</gene>
<reference evidence="1 2" key="1">
    <citation type="submission" date="2017-12" db="EMBL/GenBank/DDBJ databases">
        <title>The genome sequence of Caulobacter flavus CGMCC1 15093.</title>
        <authorList>
            <person name="Gao J."/>
            <person name="Mao X."/>
            <person name="Sun J."/>
        </authorList>
    </citation>
    <scope>NUCLEOTIDE SEQUENCE [LARGE SCALE GENOMIC DNA]</scope>
    <source>
        <strain evidence="1 2">CGMCC1 15093</strain>
    </source>
</reference>
<evidence type="ECO:0000313" key="1">
    <source>
        <dbReference type="EMBL" id="PLR09107.1"/>
    </source>
</evidence>
<dbReference type="EMBL" id="PJRQ01000040">
    <property type="protein sequence ID" value="PLR09107.1"/>
    <property type="molecule type" value="Genomic_DNA"/>
</dbReference>
<organism evidence="1 2">
    <name type="scientific">Caulobacter flavus</name>
    <dbReference type="NCBI Taxonomy" id="1679497"/>
    <lineage>
        <taxon>Bacteria</taxon>
        <taxon>Pseudomonadati</taxon>
        <taxon>Pseudomonadota</taxon>
        <taxon>Alphaproteobacteria</taxon>
        <taxon>Caulobacterales</taxon>
        <taxon>Caulobacteraceae</taxon>
        <taxon>Caulobacter</taxon>
    </lineage>
</organism>
<comment type="caution">
    <text evidence="1">The sequence shown here is derived from an EMBL/GenBank/DDBJ whole genome shotgun (WGS) entry which is preliminary data.</text>
</comment>
<dbReference type="Proteomes" id="UP000234483">
    <property type="component" value="Unassembled WGS sequence"/>
</dbReference>
<proteinExistence type="predicted"/>